<dbReference type="EMBL" id="NHYE01005302">
    <property type="protein sequence ID" value="PPQ74930.1"/>
    <property type="molecule type" value="Genomic_DNA"/>
</dbReference>
<dbReference type="Proteomes" id="UP000284706">
    <property type="component" value="Unassembled WGS sequence"/>
</dbReference>
<evidence type="ECO:0000313" key="3">
    <source>
        <dbReference type="Proteomes" id="UP000284706"/>
    </source>
</evidence>
<feature type="region of interest" description="Disordered" evidence="1">
    <location>
        <begin position="257"/>
        <end position="360"/>
    </location>
</feature>
<comment type="caution">
    <text evidence="2">The sequence shown here is derived from an EMBL/GenBank/DDBJ whole genome shotgun (WGS) entry which is preliminary data.</text>
</comment>
<sequence length="540" mass="59520">MHVSQDGYIEQYPEPGQSSTNNFLGNWNNFPVISDDVELDTDRNNLYVLPSTATEQRDTFPPSNHPTSATIALPIVSPLPLYDDGLDNLSGGRIHVAQQFHVPASSSTSPANALGLYFDIQTSDPEPPHYLSELSRAVKTGIPHRQTIFSNEPGHIPETHDNLQGIEIGKISPHLQQYTDGAMLSHGGVARKQLIFDWTRYTGENTSSEHSLVELHEARTQFHNQSHNAYASSPKPWMPVVPEDLVIDISRQDMCISNNSESSQNSGDLARNGQSIATPNGLNGIPAISPAPSNTPGVSKANETCNQRTKKRKAGDDDSDHPDRQGSPSNQTKRQKVIDHASQVETPPSSSSSSVATTTRRYRLLKPKRASTPILYAVRRINRTPAPPPTASMIHLANPWSNETVTRENMEYPSQITPDAVLLIDPWKRRTGYMECPPQVTSDAVLLIDPWLKRTETTADLGYKSPPTPSDAVLLTDPWKHRKDTVAGMESHQPPTVAEHPLYGGQWIGSDELNRTGSGKTWLPIQNTYLKPTFALGGLW</sequence>
<accession>A0A409W8W5</accession>
<gene>
    <name evidence="2" type="ORF">CVT26_011341</name>
</gene>
<feature type="compositionally biased region" description="Polar residues" evidence="1">
    <location>
        <begin position="257"/>
        <end position="281"/>
    </location>
</feature>
<evidence type="ECO:0000313" key="2">
    <source>
        <dbReference type="EMBL" id="PPQ74930.1"/>
    </source>
</evidence>
<dbReference type="AlphaFoldDB" id="A0A409W8W5"/>
<evidence type="ECO:0000256" key="1">
    <source>
        <dbReference type="SAM" id="MobiDB-lite"/>
    </source>
</evidence>
<dbReference type="InParanoid" id="A0A409W8W5"/>
<organism evidence="2 3">
    <name type="scientific">Gymnopilus dilepis</name>
    <dbReference type="NCBI Taxonomy" id="231916"/>
    <lineage>
        <taxon>Eukaryota</taxon>
        <taxon>Fungi</taxon>
        <taxon>Dikarya</taxon>
        <taxon>Basidiomycota</taxon>
        <taxon>Agaricomycotina</taxon>
        <taxon>Agaricomycetes</taxon>
        <taxon>Agaricomycetidae</taxon>
        <taxon>Agaricales</taxon>
        <taxon>Agaricineae</taxon>
        <taxon>Hymenogastraceae</taxon>
        <taxon>Gymnopilus</taxon>
    </lineage>
</organism>
<protein>
    <submittedName>
        <fullName evidence="2">Uncharacterized protein</fullName>
    </submittedName>
</protein>
<feature type="compositionally biased region" description="Polar residues" evidence="1">
    <location>
        <begin position="291"/>
        <end position="307"/>
    </location>
</feature>
<name>A0A409W8W5_9AGAR</name>
<keyword evidence="3" id="KW-1185">Reference proteome</keyword>
<reference evidence="2 3" key="1">
    <citation type="journal article" date="2018" name="Evol. Lett.">
        <title>Horizontal gene cluster transfer increased hallucinogenic mushroom diversity.</title>
        <authorList>
            <person name="Reynolds H.T."/>
            <person name="Vijayakumar V."/>
            <person name="Gluck-Thaler E."/>
            <person name="Korotkin H.B."/>
            <person name="Matheny P.B."/>
            <person name="Slot J.C."/>
        </authorList>
    </citation>
    <scope>NUCLEOTIDE SEQUENCE [LARGE SCALE GENOMIC DNA]</scope>
    <source>
        <strain evidence="2 3">SRW20</strain>
    </source>
</reference>
<proteinExistence type="predicted"/>